<proteinExistence type="predicted"/>
<dbReference type="OrthoDB" id="4070446at2759"/>
<name>A0AA35JFR7_SACK1</name>
<accession>A0AA35JFR7</accession>
<reference evidence="1" key="1">
    <citation type="submission" date="2022-10" db="EMBL/GenBank/DDBJ databases">
        <authorList>
            <person name="Byrne P K."/>
        </authorList>
    </citation>
    <scope>NUCLEOTIDE SEQUENCE</scope>
    <source>
        <strain evidence="1">IFO1802</strain>
    </source>
</reference>
<keyword evidence="2" id="KW-1185">Reference proteome</keyword>
<organism evidence="1 2">
    <name type="scientific">Saccharomyces kudriavzevii (strain ATCC MYA-4449 / AS 2.2408 / CBS 8840 / NBRC 1802 / NCYC 2889)</name>
    <name type="common">Yeast</name>
    <dbReference type="NCBI Taxonomy" id="226230"/>
    <lineage>
        <taxon>Eukaryota</taxon>
        <taxon>Fungi</taxon>
        <taxon>Dikarya</taxon>
        <taxon>Ascomycota</taxon>
        <taxon>Saccharomycotina</taxon>
        <taxon>Saccharomycetes</taxon>
        <taxon>Saccharomycetales</taxon>
        <taxon>Saccharomycetaceae</taxon>
        <taxon>Saccharomyces</taxon>
    </lineage>
</organism>
<dbReference type="EMBL" id="OX365900">
    <property type="protein sequence ID" value="CAI4060438.1"/>
    <property type="molecule type" value="Genomic_DNA"/>
</dbReference>
<dbReference type="Gene3D" id="6.10.250.3400">
    <property type="match status" value="1"/>
</dbReference>
<dbReference type="Pfam" id="PF10434">
    <property type="entry name" value="MAM1"/>
    <property type="match status" value="1"/>
</dbReference>
<sequence length="347" mass="41109">MFPTDYRYKLEVERRKKFGLKNHTIPEVIFRLFINKMRGKSYSKRTLSNRDASYLKFSNKLQKYSRFLNKKAIDVNPPEKSKLRTTEINLSPLVSDHGESFARKKEKVCNIIPQQNKHTQESQKNALKDEIKQVLTKGNLKKLQEEIFAKELTNISCHHCLCSVKNRKNIKHSRLWFLFELEMSEDWNENLRLDCYNKYVYSAIDESWMMENILLKKQEKHYEYFPIQQLLIPHSFESFDMRKKPKNIEDLTVNIDSIIETNHQAERFLPESILIKRENDIAFDDFQLDAKKILNDLSATSENPFGSSPCTKKPETNENNKDTIPKKKKEKKILGALEKKLHINDNY</sequence>
<gene>
    <name evidence="1" type="primary">SKDI05G1860</name>
    <name evidence="1" type="ORF">SKDI_05G1860</name>
</gene>
<dbReference type="Proteomes" id="UP001162087">
    <property type="component" value="Chromosome 5"/>
</dbReference>
<evidence type="ECO:0000313" key="1">
    <source>
        <dbReference type="EMBL" id="CAI4060438.1"/>
    </source>
</evidence>
<evidence type="ECO:0000313" key="2">
    <source>
        <dbReference type="Proteomes" id="UP001162087"/>
    </source>
</evidence>
<protein>
    <submittedName>
        <fullName evidence="1">Uncharacterized protein</fullName>
    </submittedName>
</protein>
<dbReference type="InterPro" id="IPR018847">
    <property type="entry name" value="Monopolin_cplx_su_Mam1"/>
</dbReference>